<feature type="region of interest" description="Disordered" evidence="6">
    <location>
        <begin position="395"/>
        <end position="443"/>
    </location>
</feature>
<dbReference type="Gene3D" id="3.20.20.80">
    <property type="entry name" value="Glycosidases"/>
    <property type="match status" value="1"/>
</dbReference>
<dbReference type="EC" id="3.2.1.14" evidence="10"/>
<dbReference type="InterPro" id="IPR001579">
    <property type="entry name" value="Glyco_hydro_18_chit_AS"/>
</dbReference>
<dbReference type="GO" id="GO:0005576">
    <property type="term" value="C:extracellular region"/>
    <property type="evidence" value="ECO:0007669"/>
    <property type="project" value="TreeGrafter"/>
</dbReference>
<dbReference type="GO" id="GO:0008843">
    <property type="term" value="F:endochitinase activity"/>
    <property type="evidence" value="ECO:0007669"/>
    <property type="project" value="UniProtKB-EC"/>
</dbReference>
<proteinExistence type="predicted"/>
<accession>A0A6J8CK91</accession>
<dbReference type="PANTHER" id="PTHR11177:SF317">
    <property type="entry name" value="CHITINASE 12-RELATED"/>
    <property type="match status" value="1"/>
</dbReference>
<evidence type="ECO:0000256" key="6">
    <source>
        <dbReference type="SAM" id="MobiDB-lite"/>
    </source>
</evidence>
<feature type="region of interest" description="Disordered" evidence="6">
    <location>
        <begin position="577"/>
        <end position="610"/>
    </location>
</feature>
<dbReference type="InterPro" id="IPR029070">
    <property type="entry name" value="Chitinase_insertion_sf"/>
</dbReference>
<dbReference type="InterPro" id="IPR001223">
    <property type="entry name" value="Glyco_hydro18_cat"/>
</dbReference>
<dbReference type="SMART" id="SM00636">
    <property type="entry name" value="Glyco_18"/>
    <property type="match status" value="1"/>
</dbReference>
<evidence type="ECO:0000256" key="1">
    <source>
        <dbReference type="ARBA" id="ARBA00022729"/>
    </source>
</evidence>
<evidence type="ECO:0000256" key="2">
    <source>
        <dbReference type="ARBA" id="ARBA00022801"/>
    </source>
</evidence>
<keyword evidence="7" id="KW-1133">Transmembrane helix</keyword>
<dbReference type="GO" id="GO:0006032">
    <property type="term" value="P:chitin catabolic process"/>
    <property type="evidence" value="ECO:0007669"/>
    <property type="project" value="UniProtKB-ARBA"/>
</dbReference>
<dbReference type="FunFam" id="3.20.20.80:FF:000007">
    <property type="entry name" value="Acidic mammalian chitinase"/>
    <property type="match status" value="1"/>
</dbReference>
<feature type="transmembrane region" description="Helical" evidence="7">
    <location>
        <begin position="480"/>
        <end position="503"/>
    </location>
</feature>
<dbReference type="InterPro" id="IPR050314">
    <property type="entry name" value="Glycosyl_Hydrlase_18"/>
</dbReference>
<dbReference type="GO" id="GO:0008061">
    <property type="term" value="F:chitin binding"/>
    <property type="evidence" value="ECO:0007669"/>
    <property type="project" value="InterPro"/>
</dbReference>
<keyword evidence="4 5" id="KW-0326">Glycosidase</keyword>
<dbReference type="InterPro" id="IPR011583">
    <property type="entry name" value="Chitinase_II/V-like_cat"/>
</dbReference>
<dbReference type="PANTHER" id="PTHR11177">
    <property type="entry name" value="CHITINASE"/>
    <property type="match status" value="1"/>
</dbReference>
<organism evidence="10 11">
    <name type="scientific">Mytilus coruscus</name>
    <name type="common">Sea mussel</name>
    <dbReference type="NCBI Taxonomy" id="42192"/>
    <lineage>
        <taxon>Eukaryota</taxon>
        <taxon>Metazoa</taxon>
        <taxon>Spiralia</taxon>
        <taxon>Lophotrochozoa</taxon>
        <taxon>Mollusca</taxon>
        <taxon>Bivalvia</taxon>
        <taxon>Autobranchia</taxon>
        <taxon>Pteriomorphia</taxon>
        <taxon>Mytilida</taxon>
        <taxon>Mytiloidea</taxon>
        <taxon>Mytilidae</taxon>
        <taxon>Mytilinae</taxon>
        <taxon>Mytilus</taxon>
    </lineage>
</organism>
<evidence type="ECO:0000256" key="3">
    <source>
        <dbReference type="ARBA" id="ARBA00023157"/>
    </source>
</evidence>
<protein>
    <submittedName>
        <fullName evidence="10">E3.2.1.14</fullName>
        <ecNumber evidence="10">3.2.1.14</ecNumber>
    </submittedName>
</protein>
<name>A0A6J8CK91_MYTCO</name>
<gene>
    <name evidence="10" type="ORF">MCOR_30168</name>
</gene>
<feature type="compositionally biased region" description="Pro residues" evidence="6">
    <location>
        <begin position="401"/>
        <end position="415"/>
    </location>
</feature>
<keyword evidence="7" id="KW-0812">Transmembrane</keyword>
<keyword evidence="3" id="KW-1015">Disulfide bond</keyword>
<dbReference type="SUPFAM" id="SSF51445">
    <property type="entry name" value="(Trans)glycosidases"/>
    <property type="match status" value="1"/>
</dbReference>
<dbReference type="PROSITE" id="PS51910">
    <property type="entry name" value="GH18_2"/>
    <property type="match status" value="1"/>
</dbReference>
<dbReference type="AlphaFoldDB" id="A0A6J8CK91"/>
<dbReference type="InterPro" id="IPR017853">
    <property type="entry name" value="GH"/>
</dbReference>
<dbReference type="CDD" id="cd02872">
    <property type="entry name" value="GH18_chitolectin_chitotriosidase"/>
    <property type="match status" value="1"/>
</dbReference>
<dbReference type="Gene3D" id="3.10.50.10">
    <property type="match status" value="1"/>
</dbReference>
<dbReference type="SUPFAM" id="SSF54556">
    <property type="entry name" value="Chitinase insertion domain"/>
    <property type="match status" value="1"/>
</dbReference>
<dbReference type="EMBL" id="CACVKT020005531">
    <property type="protein sequence ID" value="CAC5395502.1"/>
    <property type="molecule type" value="Genomic_DNA"/>
</dbReference>
<feature type="signal peptide" evidence="8">
    <location>
        <begin position="1"/>
        <end position="19"/>
    </location>
</feature>
<feature type="chain" id="PRO_5026747975" evidence="8">
    <location>
        <begin position="20"/>
        <end position="687"/>
    </location>
</feature>
<feature type="compositionally biased region" description="Polar residues" evidence="6">
    <location>
        <begin position="422"/>
        <end position="443"/>
    </location>
</feature>
<evidence type="ECO:0000256" key="7">
    <source>
        <dbReference type="SAM" id="Phobius"/>
    </source>
</evidence>
<dbReference type="GO" id="GO:0005975">
    <property type="term" value="P:carbohydrate metabolic process"/>
    <property type="evidence" value="ECO:0007669"/>
    <property type="project" value="InterPro"/>
</dbReference>
<evidence type="ECO:0000256" key="4">
    <source>
        <dbReference type="ARBA" id="ARBA00023295"/>
    </source>
</evidence>
<dbReference type="Pfam" id="PF00704">
    <property type="entry name" value="Glyco_hydro_18"/>
    <property type="match status" value="1"/>
</dbReference>
<keyword evidence="11" id="KW-1185">Reference proteome</keyword>
<reference evidence="10 11" key="1">
    <citation type="submission" date="2020-06" db="EMBL/GenBank/DDBJ databases">
        <authorList>
            <person name="Li R."/>
            <person name="Bekaert M."/>
        </authorList>
    </citation>
    <scope>NUCLEOTIDE SEQUENCE [LARGE SCALE GENOMIC DNA]</scope>
    <source>
        <strain evidence="11">wild</strain>
    </source>
</reference>
<evidence type="ECO:0000256" key="5">
    <source>
        <dbReference type="RuleBase" id="RU000489"/>
    </source>
</evidence>
<evidence type="ECO:0000256" key="8">
    <source>
        <dbReference type="SAM" id="SignalP"/>
    </source>
</evidence>
<dbReference type="PROSITE" id="PS01095">
    <property type="entry name" value="GH18_1"/>
    <property type="match status" value="1"/>
</dbReference>
<evidence type="ECO:0000313" key="10">
    <source>
        <dbReference type="EMBL" id="CAC5395502.1"/>
    </source>
</evidence>
<keyword evidence="2 5" id="KW-0378">Hydrolase</keyword>
<dbReference type="Proteomes" id="UP000507470">
    <property type="component" value="Unassembled WGS sequence"/>
</dbReference>
<feature type="domain" description="GH18" evidence="9">
    <location>
        <begin position="21"/>
        <end position="391"/>
    </location>
</feature>
<sequence length="687" mass="75916">MMQDILVVLLLLLVTDVRSSYKRVCYFTNWAQYRDGIGKYWAKDLDPHLCTHVVYAFAKVTGNNIEPYEWNDINEWAKGQYEMIRDVRSKNPALKILLAIGGWNHGSAPFTKVVATQSNIDLFATNSMTFLRANGFDGLDLDWEYPANRGSPPEDKQRFSQLVKTLRTKYDNEVLNSGRSRLLLTAAVAAGQSTIESAYEINKIAQHLDFINLMAYDLFSNYNTVTQHNSPLYKSMAPNEAFNVDFAIKMWLNGGTPKQKLILGMAFYGRSYRLRNTAETGLGAPTMGQGTAGRYTKENGFLSYYEICSNIRNKSWTDGWLDDQQVPYAYHGDQWVGYDNARSIEIKTKYIIDNGLGGGMTWALDLDDFHGLCGQGKNPLMMTMKNVFNGAPIPTFGPTNAPGPGPTNAPGPGPTNAPGKGSISTGTSRLTSNSVINNNAPKRGNQATFTYSTTPRSGVIGPIVSGLQGDCSNNDRSTTVGAVLGLLLAIALIIIIALVLYILKLKGYEINPWYIIRANKSPEKKKSDFSSISPPSIQTVNMHIDNAGFKKDVGPVYVNRPEQPKFLPSVNHGHGNVSSFDAFNKPPPNTPPPRFPPPHSNPVNHSASSPDVLLQHNTRQISAIDGSEDIQRQRMQHVTLHENPSLESEDYGFDQRTNNRSNFHAVESPNYNTVISQSGKLGTSTNV</sequence>
<dbReference type="OrthoDB" id="6094862at2759"/>
<keyword evidence="1 8" id="KW-0732">Signal</keyword>
<feature type="compositionally biased region" description="Pro residues" evidence="6">
    <location>
        <begin position="585"/>
        <end position="600"/>
    </location>
</feature>
<evidence type="ECO:0000259" key="9">
    <source>
        <dbReference type="PROSITE" id="PS51910"/>
    </source>
</evidence>
<evidence type="ECO:0000313" key="11">
    <source>
        <dbReference type="Proteomes" id="UP000507470"/>
    </source>
</evidence>
<keyword evidence="7" id="KW-0472">Membrane</keyword>
<dbReference type="FunFam" id="3.10.50.10:FF:000001">
    <property type="entry name" value="Chitinase 3-like 1"/>
    <property type="match status" value="1"/>
</dbReference>